<dbReference type="Gene3D" id="3.30.420.10">
    <property type="entry name" value="Ribonuclease H-like superfamily/Ribonuclease H"/>
    <property type="match status" value="1"/>
</dbReference>
<name>A0ABM5L0T1_DIAVI</name>
<accession>A0ABM5L0T1</accession>
<protein>
    <recommendedName>
        <fullName evidence="3">Tc1-like transposase DDE domain-containing protein</fullName>
    </recommendedName>
</protein>
<reference evidence="1" key="1">
    <citation type="submission" date="2025-05" db="UniProtKB">
        <authorList>
            <consortium name="EnsemblMetazoa"/>
        </authorList>
    </citation>
    <scope>IDENTIFICATION</scope>
</reference>
<sequence length="401" mass="46787">MSEVGEASAKCKTRVHLSDDAKEIIRNVYQTVKEDNPNPEDGKFLIKTTSRLTRMPYTTVWKIVTNRIQPRKKRSDFSTHKAVNEKDAEVIRRAIYNFCSKNLVPTLSMIYDQLVKDYSITYSPSTLSRFLNHIGFRYKKISKQSSIVDSPRLIKWRNEYLDAISKFRDEGRPIFYLDETWFDTHDTAQKGWTDDSIKCAPNYPINRGQRIIILNIGSKNGWLGGESFLLSAKNIKDSKLDYHENMTSSLFKEWFEKKVLPNLPPKSVIVMDNATYHSEQIRKIPSVGSTKKQISDFLYDNDLYFEETYTKKDMLEVLHTKVFEKQFVIDELAKRDGHNVLRLPPYYCVFNPIELIWSQLKESLRRNNCSPKFSSESVSHVVEEIKKISPILWQNCVSHVI</sequence>
<dbReference type="RefSeq" id="XP_050516047.1">
    <property type="nucleotide sequence ID" value="XM_050660090.1"/>
</dbReference>
<proteinExistence type="predicted"/>
<dbReference type="PANTHER" id="PTHR33939">
    <property type="entry name" value="PROTEIN CBG22215"/>
    <property type="match status" value="1"/>
</dbReference>
<dbReference type="EnsemblMetazoa" id="XM_050660090.1">
    <property type="protein sequence ID" value="XP_050516047.1"/>
    <property type="gene ID" value="LOC126890921"/>
</dbReference>
<keyword evidence="2" id="KW-1185">Reference proteome</keyword>
<organism evidence="1 2">
    <name type="scientific">Diabrotica virgifera virgifera</name>
    <name type="common">western corn rootworm</name>
    <dbReference type="NCBI Taxonomy" id="50390"/>
    <lineage>
        <taxon>Eukaryota</taxon>
        <taxon>Metazoa</taxon>
        <taxon>Ecdysozoa</taxon>
        <taxon>Arthropoda</taxon>
        <taxon>Hexapoda</taxon>
        <taxon>Insecta</taxon>
        <taxon>Pterygota</taxon>
        <taxon>Neoptera</taxon>
        <taxon>Endopterygota</taxon>
        <taxon>Coleoptera</taxon>
        <taxon>Polyphaga</taxon>
        <taxon>Cucujiformia</taxon>
        <taxon>Chrysomeloidea</taxon>
        <taxon>Chrysomelidae</taxon>
        <taxon>Galerucinae</taxon>
        <taxon>Diabroticina</taxon>
        <taxon>Diabroticites</taxon>
        <taxon>Diabrotica</taxon>
    </lineage>
</organism>
<evidence type="ECO:0000313" key="2">
    <source>
        <dbReference type="Proteomes" id="UP001652700"/>
    </source>
</evidence>
<evidence type="ECO:0000313" key="1">
    <source>
        <dbReference type="EnsemblMetazoa" id="XP_050516047.1"/>
    </source>
</evidence>
<dbReference type="Proteomes" id="UP001652700">
    <property type="component" value="Unplaced"/>
</dbReference>
<dbReference type="GeneID" id="126890921"/>
<evidence type="ECO:0008006" key="3">
    <source>
        <dbReference type="Google" id="ProtNLM"/>
    </source>
</evidence>
<dbReference type="PANTHER" id="PTHR33939:SF1">
    <property type="entry name" value="DUF4371 DOMAIN-CONTAINING PROTEIN"/>
    <property type="match status" value="1"/>
</dbReference>
<dbReference type="InterPro" id="IPR036397">
    <property type="entry name" value="RNaseH_sf"/>
</dbReference>